<dbReference type="SMART" id="SM00387">
    <property type="entry name" value="HATPase_c"/>
    <property type="match status" value="1"/>
</dbReference>
<evidence type="ECO:0000256" key="7">
    <source>
        <dbReference type="ARBA" id="ARBA00022777"/>
    </source>
</evidence>
<dbReference type="SMART" id="SM00388">
    <property type="entry name" value="HisKA"/>
    <property type="match status" value="1"/>
</dbReference>
<comment type="subcellular location">
    <subcellularLocation>
        <location evidence="2">Cell membrane</location>
    </subcellularLocation>
</comment>
<dbReference type="InterPro" id="IPR003594">
    <property type="entry name" value="HATPase_dom"/>
</dbReference>
<dbReference type="PROSITE" id="PS50885">
    <property type="entry name" value="HAMP"/>
    <property type="match status" value="1"/>
</dbReference>
<dbReference type="SUPFAM" id="SSF55874">
    <property type="entry name" value="ATPase domain of HSP90 chaperone/DNA topoisomerase II/histidine kinase"/>
    <property type="match status" value="1"/>
</dbReference>
<dbReference type="InterPro" id="IPR050428">
    <property type="entry name" value="TCS_sensor_his_kinase"/>
</dbReference>
<dbReference type="EC" id="2.7.13.3" evidence="3"/>
<dbReference type="PROSITE" id="PS50109">
    <property type="entry name" value="HIS_KIN"/>
    <property type="match status" value="1"/>
</dbReference>
<dbReference type="GO" id="GO:0016301">
    <property type="term" value="F:kinase activity"/>
    <property type="evidence" value="ECO:0007669"/>
    <property type="project" value="UniProtKB-KW"/>
</dbReference>
<dbReference type="InterPro" id="IPR036890">
    <property type="entry name" value="HATPase_C_sf"/>
</dbReference>
<feature type="domain" description="Histidine kinase" evidence="12">
    <location>
        <begin position="179"/>
        <end position="383"/>
    </location>
</feature>
<feature type="transmembrane region" description="Helical" evidence="11">
    <location>
        <begin position="12"/>
        <end position="34"/>
    </location>
</feature>
<dbReference type="InterPro" id="IPR036097">
    <property type="entry name" value="HisK_dim/P_sf"/>
</dbReference>
<dbReference type="Gene3D" id="6.10.340.10">
    <property type="match status" value="1"/>
</dbReference>
<evidence type="ECO:0000259" key="12">
    <source>
        <dbReference type="PROSITE" id="PS50109"/>
    </source>
</evidence>
<feature type="domain" description="HAMP" evidence="13">
    <location>
        <begin position="118"/>
        <end position="171"/>
    </location>
</feature>
<keyword evidence="6 11" id="KW-0812">Transmembrane</keyword>
<evidence type="ECO:0000313" key="14">
    <source>
        <dbReference type="EMBL" id="MBM2620732.1"/>
    </source>
</evidence>
<evidence type="ECO:0000256" key="5">
    <source>
        <dbReference type="ARBA" id="ARBA00022679"/>
    </source>
</evidence>
<accession>A0ABS2ALJ5</accession>
<evidence type="ECO:0000256" key="11">
    <source>
        <dbReference type="SAM" id="Phobius"/>
    </source>
</evidence>
<keyword evidence="7 14" id="KW-0418">Kinase</keyword>
<reference evidence="14 15" key="1">
    <citation type="submission" date="2021-01" db="EMBL/GenBank/DDBJ databases">
        <title>Actinoplanes sp. nov. LDG1-06 isolated from lichen.</title>
        <authorList>
            <person name="Saeng-In P."/>
            <person name="Phongsopitanun W."/>
            <person name="Kanchanasin P."/>
            <person name="Yuki M."/>
            <person name="Kudo T."/>
            <person name="Ohkuma M."/>
            <person name="Tanasupawat S."/>
        </authorList>
    </citation>
    <scope>NUCLEOTIDE SEQUENCE [LARGE SCALE GENOMIC DNA]</scope>
    <source>
        <strain evidence="14 15">LDG1-06</strain>
    </source>
</reference>
<dbReference type="InterPro" id="IPR004358">
    <property type="entry name" value="Sig_transdc_His_kin-like_C"/>
</dbReference>
<keyword evidence="10 11" id="KW-0472">Membrane</keyword>
<dbReference type="Gene3D" id="3.30.565.10">
    <property type="entry name" value="Histidine kinase-like ATPase, C-terminal domain"/>
    <property type="match status" value="1"/>
</dbReference>
<dbReference type="SUPFAM" id="SSF47384">
    <property type="entry name" value="Homodimeric domain of signal transducing histidine kinase"/>
    <property type="match status" value="1"/>
</dbReference>
<evidence type="ECO:0000256" key="1">
    <source>
        <dbReference type="ARBA" id="ARBA00000085"/>
    </source>
</evidence>
<keyword evidence="5" id="KW-0808">Transferase</keyword>
<dbReference type="Pfam" id="PF00512">
    <property type="entry name" value="HisKA"/>
    <property type="match status" value="1"/>
</dbReference>
<dbReference type="SUPFAM" id="SSF158472">
    <property type="entry name" value="HAMP domain-like"/>
    <property type="match status" value="1"/>
</dbReference>
<evidence type="ECO:0000256" key="10">
    <source>
        <dbReference type="ARBA" id="ARBA00023136"/>
    </source>
</evidence>
<keyword evidence="9" id="KW-0902">Two-component regulatory system</keyword>
<evidence type="ECO:0000259" key="13">
    <source>
        <dbReference type="PROSITE" id="PS50885"/>
    </source>
</evidence>
<evidence type="ECO:0000256" key="3">
    <source>
        <dbReference type="ARBA" id="ARBA00012438"/>
    </source>
</evidence>
<proteinExistence type="predicted"/>
<evidence type="ECO:0000256" key="9">
    <source>
        <dbReference type="ARBA" id="ARBA00023012"/>
    </source>
</evidence>
<dbReference type="InterPro" id="IPR003660">
    <property type="entry name" value="HAMP_dom"/>
</dbReference>
<protein>
    <recommendedName>
        <fullName evidence="3">histidine kinase</fullName>
        <ecNumber evidence="3">2.7.13.3</ecNumber>
    </recommendedName>
</protein>
<dbReference type="PRINTS" id="PR00344">
    <property type="entry name" value="BCTRLSENSOR"/>
</dbReference>
<dbReference type="PANTHER" id="PTHR45436">
    <property type="entry name" value="SENSOR HISTIDINE KINASE YKOH"/>
    <property type="match status" value="1"/>
</dbReference>
<dbReference type="Pfam" id="PF02518">
    <property type="entry name" value="HATPase_c"/>
    <property type="match status" value="1"/>
</dbReference>
<dbReference type="Pfam" id="PF00672">
    <property type="entry name" value="HAMP"/>
    <property type="match status" value="1"/>
</dbReference>
<gene>
    <name evidence="14" type="ORF">JIG36_35055</name>
</gene>
<dbReference type="RefSeq" id="WP_203380716.1">
    <property type="nucleotide sequence ID" value="NZ_JAENHP010000016.1"/>
</dbReference>
<evidence type="ECO:0000256" key="8">
    <source>
        <dbReference type="ARBA" id="ARBA00022989"/>
    </source>
</evidence>
<evidence type="ECO:0000256" key="6">
    <source>
        <dbReference type="ARBA" id="ARBA00022692"/>
    </source>
</evidence>
<dbReference type="EMBL" id="JAENHP010000016">
    <property type="protein sequence ID" value="MBM2620732.1"/>
    <property type="molecule type" value="Genomic_DNA"/>
</dbReference>
<dbReference type="InterPro" id="IPR005467">
    <property type="entry name" value="His_kinase_dom"/>
</dbReference>
<dbReference type="CDD" id="cd06225">
    <property type="entry name" value="HAMP"/>
    <property type="match status" value="1"/>
</dbReference>
<evidence type="ECO:0000256" key="2">
    <source>
        <dbReference type="ARBA" id="ARBA00004236"/>
    </source>
</evidence>
<dbReference type="CDD" id="cd00075">
    <property type="entry name" value="HATPase"/>
    <property type="match status" value="1"/>
</dbReference>
<name>A0ABS2ALJ5_9ACTN</name>
<dbReference type="CDD" id="cd00082">
    <property type="entry name" value="HisKA"/>
    <property type="match status" value="1"/>
</dbReference>
<keyword evidence="4" id="KW-0597">Phosphoprotein</keyword>
<keyword evidence="15" id="KW-1185">Reference proteome</keyword>
<keyword evidence="8 11" id="KW-1133">Transmembrane helix</keyword>
<evidence type="ECO:0000313" key="15">
    <source>
        <dbReference type="Proteomes" id="UP000632138"/>
    </source>
</evidence>
<comment type="caution">
    <text evidence="14">The sequence shown here is derived from an EMBL/GenBank/DDBJ whole genome shotgun (WGS) entry which is preliminary data.</text>
</comment>
<sequence>MSHRWTVRLRLTVLYGGLFVLAGAALLSVTYVLLGQALNRQPVSAAAVLAIAGTPSDASSVAAAPAQPVSELIRSTEVAHDLQAEFRTATLESLLQQGGLALAVVGAAGVWAAWLAAGRTLRPLAEITATARRVAGRSLHERIGMTGPHDELRRLADTFDEMLARLDAAFAAQRRFAANASHELRTPLAINRTLIEVALAHPDPSPDVRRLGETLLVVNARHERLIDGLLLLARGDQELAGPVPVDLAAVTAHVVSLVPPGPVAVNVTTSPSAVTGDPVLLERLVQNLIENAVAYNVAGGSVTVTCGPGELTVTNTGPLIAAFEIPGLFEPFQRLTDRVGSATGTGLGLSIVRAVARAHGGTVTAEPGPSGGLAVRVRLPATGRQPSG</sequence>
<dbReference type="Gene3D" id="1.10.287.130">
    <property type="match status" value="1"/>
</dbReference>
<dbReference type="InterPro" id="IPR003661">
    <property type="entry name" value="HisK_dim/P_dom"/>
</dbReference>
<dbReference type="Proteomes" id="UP000632138">
    <property type="component" value="Unassembled WGS sequence"/>
</dbReference>
<organism evidence="14 15">
    <name type="scientific">Paractinoplanes ovalisporus</name>
    <dbReference type="NCBI Taxonomy" id="2810368"/>
    <lineage>
        <taxon>Bacteria</taxon>
        <taxon>Bacillati</taxon>
        <taxon>Actinomycetota</taxon>
        <taxon>Actinomycetes</taxon>
        <taxon>Micromonosporales</taxon>
        <taxon>Micromonosporaceae</taxon>
        <taxon>Paractinoplanes</taxon>
    </lineage>
</organism>
<dbReference type="SMART" id="SM00304">
    <property type="entry name" value="HAMP"/>
    <property type="match status" value="1"/>
</dbReference>
<comment type="catalytic activity">
    <reaction evidence="1">
        <text>ATP + protein L-histidine = ADP + protein N-phospho-L-histidine.</text>
        <dbReference type="EC" id="2.7.13.3"/>
    </reaction>
</comment>
<dbReference type="PANTHER" id="PTHR45436:SF5">
    <property type="entry name" value="SENSOR HISTIDINE KINASE TRCS"/>
    <property type="match status" value="1"/>
</dbReference>
<evidence type="ECO:0000256" key="4">
    <source>
        <dbReference type="ARBA" id="ARBA00022553"/>
    </source>
</evidence>